<name>A0AAQ3MG11_VIGMU</name>
<keyword evidence="3" id="KW-1185">Reference proteome</keyword>
<evidence type="ECO:0000256" key="1">
    <source>
        <dbReference type="SAM" id="Phobius"/>
    </source>
</evidence>
<dbReference type="EMBL" id="CP144690">
    <property type="protein sequence ID" value="WVY89639.1"/>
    <property type="molecule type" value="Genomic_DNA"/>
</dbReference>
<gene>
    <name evidence="2" type="ORF">V8G54_035153</name>
</gene>
<dbReference type="AlphaFoldDB" id="A0AAQ3MG11"/>
<keyword evidence="1" id="KW-0472">Membrane</keyword>
<keyword evidence="1" id="KW-1133">Transmembrane helix</keyword>
<dbReference type="Proteomes" id="UP001374535">
    <property type="component" value="Chromosome 11"/>
</dbReference>
<feature type="transmembrane region" description="Helical" evidence="1">
    <location>
        <begin position="21"/>
        <end position="40"/>
    </location>
</feature>
<protein>
    <submittedName>
        <fullName evidence="2">Uncharacterized protein</fullName>
    </submittedName>
</protein>
<reference evidence="2 3" key="1">
    <citation type="journal article" date="2023" name="Life. Sci Alliance">
        <title>Evolutionary insights into 3D genome organization and epigenetic landscape of Vigna mungo.</title>
        <authorList>
            <person name="Junaid A."/>
            <person name="Singh B."/>
            <person name="Bhatia S."/>
        </authorList>
    </citation>
    <scope>NUCLEOTIDE SEQUENCE [LARGE SCALE GENOMIC DNA]</scope>
    <source>
        <strain evidence="2">Urdbean</strain>
    </source>
</reference>
<keyword evidence="1" id="KW-0812">Transmembrane</keyword>
<sequence length="118" mass="13403">MFICEGFKKRIDRKDKMKIKGVWVIMMIMLVLIGSDYNVLSVKIESKDVSDGLSCNAQCILECSPLAVLLPVYLLCIKDCCKKCCKNRSNVIECTSSCNNVPTGIYLFLYEIIFFIIL</sequence>
<accession>A0AAQ3MG11</accession>
<proteinExistence type="predicted"/>
<evidence type="ECO:0000313" key="2">
    <source>
        <dbReference type="EMBL" id="WVY89639.1"/>
    </source>
</evidence>
<evidence type="ECO:0000313" key="3">
    <source>
        <dbReference type="Proteomes" id="UP001374535"/>
    </source>
</evidence>
<organism evidence="2 3">
    <name type="scientific">Vigna mungo</name>
    <name type="common">Black gram</name>
    <name type="synonym">Phaseolus mungo</name>
    <dbReference type="NCBI Taxonomy" id="3915"/>
    <lineage>
        <taxon>Eukaryota</taxon>
        <taxon>Viridiplantae</taxon>
        <taxon>Streptophyta</taxon>
        <taxon>Embryophyta</taxon>
        <taxon>Tracheophyta</taxon>
        <taxon>Spermatophyta</taxon>
        <taxon>Magnoliopsida</taxon>
        <taxon>eudicotyledons</taxon>
        <taxon>Gunneridae</taxon>
        <taxon>Pentapetalae</taxon>
        <taxon>rosids</taxon>
        <taxon>fabids</taxon>
        <taxon>Fabales</taxon>
        <taxon>Fabaceae</taxon>
        <taxon>Papilionoideae</taxon>
        <taxon>50 kb inversion clade</taxon>
        <taxon>NPAAA clade</taxon>
        <taxon>indigoferoid/millettioid clade</taxon>
        <taxon>Phaseoleae</taxon>
        <taxon>Vigna</taxon>
    </lineage>
</organism>